<proteinExistence type="predicted"/>
<dbReference type="Gene3D" id="1.10.10.60">
    <property type="entry name" value="Homeodomain-like"/>
    <property type="match status" value="1"/>
</dbReference>
<dbReference type="AlphaFoldDB" id="A0A6G0T6I0"/>
<organism evidence="4 5">
    <name type="scientific">Aphis glycines</name>
    <name type="common">Soybean aphid</name>
    <dbReference type="NCBI Taxonomy" id="307491"/>
    <lineage>
        <taxon>Eukaryota</taxon>
        <taxon>Metazoa</taxon>
        <taxon>Ecdysozoa</taxon>
        <taxon>Arthropoda</taxon>
        <taxon>Hexapoda</taxon>
        <taxon>Insecta</taxon>
        <taxon>Pterygota</taxon>
        <taxon>Neoptera</taxon>
        <taxon>Paraneoptera</taxon>
        <taxon>Hemiptera</taxon>
        <taxon>Sternorrhyncha</taxon>
        <taxon>Aphidomorpha</taxon>
        <taxon>Aphidoidea</taxon>
        <taxon>Aphididae</taxon>
        <taxon>Aphidini</taxon>
        <taxon>Aphis</taxon>
        <taxon>Aphis</taxon>
    </lineage>
</organism>
<evidence type="ECO:0000259" key="2">
    <source>
        <dbReference type="Pfam" id="PF03184"/>
    </source>
</evidence>
<evidence type="ECO:0000256" key="1">
    <source>
        <dbReference type="ARBA" id="ARBA00023125"/>
    </source>
</evidence>
<name>A0A6G0T6I0_APHGL</name>
<dbReference type="OrthoDB" id="6613864at2759"/>
<feature type="domain" description="HTH CENPB-type" evidence="3">
    <location>
        <begin position="39"/>
        <end position="73"/>
    </location>
</feature>
<dbReference type="InterPro" id="IPR004875">
    <property type="entry name" value="DDE_SF_endonuclease_dom"/>
</dbReference>
<dbReference type="GO" id="GO:0003677">
    <property type="term" value="F:DNA binding"/>
    <property type="evidence" value="ECO:0007669"/>
    <property type="project" value="UniProtKB-KW"/>
</dbReference>
<sequence length="321" mass="37396">MVIMTVPISLRTMTTRVTVFHELFHTEFLLPKRNHSPNKEKANDLAKLLDKDFSYSSSWIQRFRVRHNITFSKVNGESASVNLEETTKWMEMVWPKLREGYDDTEIYNCDETGLFFKMLPDKTFKFKGETCSGGKMSKERLTVLVCANMTGTSKKKLFVIGKSKTPRCFKNIKSLPVIYEANKRAWMTSELWDRFLRKWDSELKRKREKILLLVDNCPSHTKLNDLHYIDTEVATTGLLSDEDIVSTISKPNEEKEEEEITDEDKDYLTVDGAYKSLENIVNFSLLNNIDLNQNFNSLKLTIQNMLLNDKSKQLKITDFLK</sequence>
<gene>
    <name evidence="4" type="ORF">AGLY_013506</name>
</gene>
<dbReference type="PANTHER" id="PTHR19303">
    <property type="entry name" value="TRANSPOSON"/>
    <property type="match status" value="1"/>
</dbReference>
<keyword evidence="1" id="KW-0238">DNA-binding</keyword>
<reference evidence="4 5" key="1">
    <citation type="submission" date="2019-08" db="EMBL/GenBank/DDBJ databases">
        <title>The genome of the soybean aphid Biotype 1, its phylome, world population structure and adaptation to the North American continent.</title>
        <authorList>
            <person name="Giordano R."/>
            <person name="Donthu R.K."/>
            <person name="Hernandez A.G."/>
            <person name="Wright C.L."/>
            <person name="Zimin A.V."/>
        </authorList>
    </citation>
    <scope>NUCLEOTIDE SEQUENCE [LARGE SCALE GENOMIC DNA]</scope>
    <source>
        <tissue evidence="4">Whole aphids</tissue>
    </source>
</reference>
<evidence type="ECO:0000313" key="5">
    <source>
        <dbReference type="Proteomes" id="UP000475862"/>
    </source>
</evidence>
<dbReference type="Pfam" id="PF03184">
    <property type="entry name" value="DDE_1"/>
    <property type="match status" value="1"/>
</dbReference>
<protein>
    <recommendedName>
        <fullName evidence="6">HTH CENPB-type domain-containing protein</fullName>
    </recommendedName>
</protein>
<dbReference type="Proteomes" id="UP000475862">
    <property type="component" value="Unassembled WGS sequence"/>
</dbReference>
<comment type="caution">
    <text evidence="4">The sequence shown here is derived from an EMBL/GenBank/DDBJ whole genome shotgun (WGS) entry which is preliminary data.</text>
</comment>
<accession>A0A6G0T6I0</accession>
<evidence type="ECO:0000259" key="3">
    <source>
        <dbReference type="Pfam" id="PF03221"/>
    </source>
</evidence>
<feature type="domain" description="DDE-1" evidence="2">
    <location>
        <begin position="138"/>
        <end position="225"/>
    </location>
</feature>
<dbReference type="InterPro" id="IPR050863">
    <property type="entry name" value="CenT-Element_Derived"/>
</dbReference>
<keyword evidence="5" id="KW-1185">Reference proteome</keyword>
<dbReference type="PANTHER" id="PTHR19303:SF73">
    <property type="entry name" value="PROTEIN PDC2"/>
    <property type="match status" value="1"/>
</dbReference>
<dbReference type="EMBL" id="VYZN01000054">
    <property type="protein sequence ID" value="KAE9526858.1"/>
    <property type="molecule type" value="Genomic_DNA"/>
</dbReference>
<evidence type="ECO:0000313" key="4">
    <source>
        <dbReference type="EMBL" id="KAE9526858.1"/>
    </source>
</evidence>
<dbReference type="InterPro" id="IPR006600">
    <property type="entry name" value="HTH_CenpB_DNA-bd_dom"/>
</dbReference>
<evidence type="ECO:0008006" key="6">
    <source>
        <dbReference type="Google" id="ProtNLM"/>
    </source>
</evidence>
<dbReference type="Pfam" id="PF03221">
    <property type="entry name" value="HTH_Tnp_Tc5"/>
    <property type="match status" value="1"/>
</dbReference>
<dbReference type="GO" id="GO:0005634">
    <property type="term" value="C:nucleus"/>
    <property type="evidence" value="ECO:0007669"/>
    <property type="project" value="TreeGrafter"/>
</dbReference>